<feature type="region of interest" description="Disordered" evidence="1">
    <location>
        <begin position="1"/>
        <end position="112"/>
    </location>
</feature>
<feature type="compositionally biased region" description="Polar residues" evidence="1">
    <location>
        <begin position="1"/>
        <end position="37"/>
    </location>
</feature>
<dbReference type="Proteomes" id="UP000054564">
    <property type="component" value="Unassembled WGS sequence"/>
</dbReference>
<sequence>MVNQAPSPRQTPSWPPSQQSTRITTPVRTNPNFVRPSQDSRKSLSQCNPPSQNPTNQNSEDESGDKDEPQSPGSHLSTQVSQSMNPKRRRKSASSHSTTVKPKAKHQKNVKLCFRLLLG</sequence>
<dbReference type="AlphaFoldDB" id="A0A0L0UZJ2"/>
<proteinExistence type="predicted"/>
<dbReference type="EMBL" id="AJIL01000164">
    <property type="protein sequence ID" value="KNE92445.1"/>
    <property type="molecule type" value="Genomic_DNA"/>
</dbReference>
<reference evidence="3" key="1">
    <citation type="submission" date="2014-03" db="EMBL/GenBank/DDBJ databases">
        <title>The Genome Sequence of Puccinia striiformis f. sp. tritici PST-78.</title>
        <authorList>
            <consortium name="The Broad Institute Genome Sequencing Platform"/>
            <person name="Cuomo C."/>
            <person name="Hulbert S."/>
            <person name="Chen X."/>
            <person name="Walker B."/>
            <person name="Young S.K."/>
            <person name="Zeng Q."/>
            <person name="Gargeya S."/>
            <person name="Fitzgerald M."/>
            <person name="Haas B."/>
            <person name="Abouelleil A."/>
            <person name="Alvarado L."/>
            <person name="Arachchi H.M."/>
            <person name="Berlin A.M."/>
            <person name="Chapman S.B."/>
            <person name="Goldberg J."/>
            <person name="Griggs A."/>
            <person name="Gujja S."/>
            <person name="Hansen M."/>
            <person name="Howarth C."/>
            <person name="Imamovic A."/>
            <person name="Larimer J."/>
            <person name="McCowan C."/>
            <person name="Montmayeur A."/>
            <person name="Murphy C."/>
            <person name="Neiman D."/>
            <person name="Pearson M."/>
            <person name="Priest M."/>
            <person name="Roberts A."/>
            <person name="Saif S."/>
            <person name="Shea T."/>
            <person name="Sisk P."/>
            <person name="Sykes S."/>
            <person name="Wortman J."/>
            <person name="Nusbaum C."/>
            <person name="Birren B."/>
        </authorList>
    </citation>
    <scope>NUCLEOTIDE SEQUENCE [LARGE SCALE GENOMIC DNA]</scope>
    <source>
        <strain evidence="3">race PST-78</strain>
    </source>
</reference>
<comment type="caution">
    <text evidence="2">The sequence shown here is derived from an EMBL/GenBank/DDBJ whole genome shotgun (WGS) entry which is preliminary data.</text>
</comment>
<organism evidence="2 3">
    <name type="scientific">Puccinia striiformis f. sp. tritici PST-78</name>
    <dbReference type="NCBI Taxonomy" id="1165861"/>
    <lineage>
        <taxon>Eukaryota</taxon>
        <taxon>Fungi</taxon>
        <taxon>Dikarya</taxon>
        <taxon>Basidiomycota</taxon>
        <taxon>Pucciniomycotina</taxon>
        <taxon>Pucciniomycetes</taxon>
        <taxon>Pucciniales</taxon>
        <taxon>Pucciniaceae</taxon>
        <taxon>Puccinia</taxon>
    </lineage>
</organism>
<evidence type="ECO:0000313" key="3">
    <source>
        <dbReference type="Proteomes" id="UP000054564"/>
    </source>
</evidence>
<feature type="compositionally biased region" description="Low complexity" evidence="1">
    <location>
        <begin position="45"/>
        <end position="58"/>
    </location>
</feature>
<name>A0A0L0UZJ2_9BASI</name>
<evidence type="ECO:0000256" key="1">
    <source>
        <dbReference type="SAM" id="MobiDB-lite"/>
    </source>
</evidence>
<keyword evidence="3" id="KW-1185">Reference proteome</keyword>
<accession>A0A0L0UZJ2</accession>
<feature type="compositionally biased region" description="Polar residues" evidence="1">
    <location>
        <begin position="71"/>
        <end position="85"/>
    </location>
</feature>
<protein>
    <submittedName>
        <fullName evidence="2">Uncharacterized protein</fullName>
    </submittedName>
</protein>
<evidence type="ECO:0000313" key="2">
    <source>
        <dbReference type="EMBL" id="KNE92445.1"/>
    </source>
</evidence>
<gene>
    <name evidence="2" type="ORF">PSTG_14166</name>
</gene>